<name>A0A915DYR0_9BILA</name>
<dbReference type="WBParaSite" id="jg24595">
    <property type="protein sequence ID" value="jg24595"/>
    <property type="gene ID" value="jg24595"/>
</dbReference>
<accession>A0A915DYR0</accession>
<feature type="region of interest" description="Disordered" evidence="1">
    <location>
        <begin position="31"/>
        <end position="63"/>
    </location>
</feature>
<keyword evidence="2" id="KW-1185">Reference proteome</keyword>
<evidence type="ECO:0000313" key="3">
    <source>
        <dbReference type="WBParaSite" id="jg24595"/>
    </source>
</evidence>
<evidence type="ECO:0000313" key="2">
    <source>
        <dbReference type="Proteomes" id="UP000887574"/>
    </source>
</evidence>
<sequence>MDLLCLGFALRQLYLSLRSLRVAASEDPLEAKYDGQELGENAEDQSMECEEDSSIKEEESPEMGTREMFAGQSVRGLVNLWNRGEQSFVVKAIEASFCSVDNFTECLHTFDAASLDRTIESGDRGDLDFSFTPSENMIGGGRLQLAVKVLYEDEDGTSFVSTLFNESMMVVRDDLAFLNGIRLPSFLAAVAGVVICGLRVSISSRVRNMPTWKTARISSRLLPLRTILKTGKRANCKKKSGAELATGAVEKPSAFRGQTREKNYWKGSMDKVVFTSSILALAIYNLCRFSTADEESRIMPQHWSTQEVFPTLYEEEVSL</sequence>
<dbReference type="PANTHER" id="PTHR12924">
    <property type="entry name" value="TRANSLOCON-ASSOCIATED PROTEIN, ALPHA SUBUNIT"/>
    <property type="match status" value="1"/>
</dbReference>
<dbReference type="PANTHER" id="PTHR12924:SF0">
    <property type="entry name" value="TRANSLOCON-ASSOCIATED PROTEIN SUBUNIT ALPHA"/>
    <property type="match status" value="1"/>
</dbReference>
<reference evidence="3" key="1">
    <citation type="submission" date="2022-11" db="UniProtKB">
        <authorList>
            <consortium name="WormBaseParasite"/>
        </authorList>
    </citation>
    <scope>IDENTIFICATION</scope>
</reference>
<proteinExistence type="predicted"/>
<protein>
    <submittedName>
        <fullName evidence="3">Translocon-associated protein subunit alpha</fullName>
    </submittedName>
</protein>
<dbReference type="GO" id="GO:0005783">
    <property type="term" value="C:endoplasmic reticulum"/>
    <property type="evidence" value="ECO:0007669"/>
    <property type="project" value="TreeGrafter"/>
</dbReference>
<dbReference type="AlphaFoldDB" id="A0A915DYR0"/>
<organism evidence="2 3">
    <name type="scientific">Ditylenchus dipsaci</name>
    <dbReference type="NCBI Taxonomy" id="166011"/>
    <lineage>
        <taxon>Eukaryota</taxon>
        <taxon>Metazoa</taxon>
        <taxon>Ecdysozoa</taxon>
        <taxon>Nematoda</taxon>
        <taxon>Chromadorea</taxon>
        <taxon>Rhabditida</taxon>
        <taxon>Tylenchina</taxon>
        <taxon>Tylenchomorpha</taxon>
        <taxon>Sphaerularioidea</taxon>
        <taxon>Anguinidae</taxon>
        <taxon>Anguininae</taxon>
        <taxon>Ditylenchus</taxon>
    </lineage>
</organism>
<dbReference type="Proteomes" id="UP000887574">
    <property type="component" value="Unplaced"/>
</dbReference>
<evidence type="ECO:0000256" key="1">
    <source>
        <dbReference type="SAM" id="MobiDB-lite"/>
    </source>
</evidence>
<feature type="compositionally biased region" description="Acidic residues" evidence="1">
    <location>
        <begin position="40"/>
        <end position="52"/>
    </location>
</feature>